<evidence type="ECO:0000313" key="1">
    <source>
        <dbReference type="EMBL" id="MFC7277340.1"/>
    </source>
</evidence>
<proteinExistence type="predicted"/>
<name>A0ABW2I042_9ACTN</name>
<sequence>MIRLLRRTEPTAGVRFCDGCAEVTTPADRARRYRDRAILRAQTALGPR</sequence>
<comment type="caution">
    <text evidence="1">The sequence shown here is derived from an EMBL/GenBank/DDBJ whole genome shotgun (WGS) entry which is preliminary data.</text>
</comment>
<accession>A0ABW2I042</accession>
<reference evidence="2" key="1">
    <citation type="journal article" date="2019" name="Int. J. Syst. Evol. Microbiol.">
        <title>The Global Catalogue of Microorganisms (GCM) 10K type strain sequencing project: providing services to taxonomists for standard genome sequencing and annotation.</title>
        <authorList>
            <consortium name="The Broad Institute Genomics Platform"/>
            <consortium name="The Broad Institute Genome Sequencing Center for Infectious Disease"/>
            <person name="Wu L."/>
            <person name="Ma J."/>
        </authorList>
    </citation>
    <scope>NUCLEOTIDE SEQUENCE [LARGE SCALE GENOMIC DNA]</scope>
    <source>
        <strain evidence="2">XZYJT-10</strain>
    </source>
</reference>
<gene>
    <name evidence="1" type="ORF">ACFQS1_25390</name>
</gene>
<evidence type="ECO:0008006" key="3">
    <source>
        <dbReference type="Google" id="ProtNLM"/>
    </source>
</evidence>
<organism evidence="1 2">
    <name type="scientific">Paractinoplanes rhizophilus</name>
    <dbReference type="NCBI Taxonomy" id="1416877"/>
    <lineage>
        <taxon>Bacteria</taxon>
        <taxon>Bacillati</taxon>
        <taxon>Actinomycetota</taxon>
        <taxon>Actinomycetes</taxon>
        <taxon>Micromonosporales</taxon>
        <taxon>Micromonosporaceae</taxon>
        <taxon>Paractinoplanes</taxon>
    </lineage>
</organism>
<keyword evidence="2" id="KW-1185">Reference proteome</keyword>
<dbReference type="EMBL" id="JBHTBJ010000021">
    <property type="protein sequence ID" value="MFC7277340.1"/>
    <property type="molecule type" value="Genomic_DNA"/>
</dbReference>
<protein>
    <recommendedName>
        <fullName evidence="3">Ribosomal protein S14</fullName>
    </recommendedName>
</protein>
<evidence type="ECO:0000313" key="2">
    <source>
        <dbReference type="Proteomes" id="UP001596548"/>
    </source>
</evidence>
<dbReference type="RefSeq" id="WP_378972791.1">
    <property type="nucleotide sequence ID" value="NZ_JBHTBJ010000021.1"/>
</dbReference>
<dbReference type="Proteomes" id="UP001596548">
    <property type="component" value="Unassembled WGS sequence"/>
</dbReference>